<dbReference type="PANTHER" id="PTHR23167">
    <property type="entry name" value="CALPONIN HOMOLOGY DOMAIN-CONTAINING PROTEIN DDB_G0272472-RELATED"/>
    <property type="match status" value="1"/>
</dbReference>
<proteinExistence type="predicted"/>
<dbReference type="SMART" id="SM00033">
    <property type="entry name" value="CH"/>
    <property type="match status" value="1"/>
</dbReference>
<evidence type="ECO:0000313" key="10">
    <source>
        <dbReference type="Proteomes" id="UP000515150"/>
    </source>
</evidence>
<evidence type="ECO:0000259" key="9">
    <source>
        <dbReference type="PROSITE" id="PS51848"/>
    </source>
</evidence>
<reference evidence="11" key="1">
    <citation type="submission" date="2025-08" db="UniProtKB">
        <authorList>
            <consortium name="RefSeq"/>
        </authorList>
    </citation>
    <scope>IDENTIFICATION</scope>
</reference>
<evidence type="ECO:0000256" key="1">
    <source>
        <dbReference type="ARBA" id="ARBA00022723"/>
    </source>
</evidence>
<evidence type="ECO:0000259" key="8">
    <source>
        <dbReference type="PROSITE" id="PS50023"/>
    </source>
</evidence>
<feature type="compositionally biased region" description="Polar residues" evidence="6">
    <location>
        <begin position="527"/>
        <end position="547"/>
    </location>
</feature>
<feature type="region of interest" description="Disordered" evidence="6">
    <location>
        <begin position="442"/>
        <end position="564"/>
    </location>
</feature>
<feature type="domain" description="Calponin-homology (CH)" evidence="7">
    <location>
        <begin position="1"/>
        <end position="108"/>
    </location>
</feature>
<feature type="region of interest" description="Disordered" evidence="6">
    <location>
        <begin position="759"/>
        <end position="796"/>
    </location>
</feature>
<dbReference type="Gene3D" id="1.10.418.10">
    <property type="entry name" value="Calponin-like domain"/>
    <property type="match status" value="1"/>
</dbReference>
<dbReference type="PROSITE" id="PS50021">
    <property type="entry name" value="CH"/>
    <property type="match status" value="1"/>
</dbReference>
<keyword evidence="5" id="KW-0175">Coiled coil</keyword>
<evidence type="ECO:0000256" key="3">
    <source>
        <dbReference type="ARBA" id="ARBA00023038"/>
    </source>
</evidence>
<feature type="compositionally biased region" description="Basic and acidic residues" evidence="6">
    <location>
        <begin position="475"/>
        <end position="491"/>
    </location>
</feature>
<dbReference type="GeneID" id="114860160"/>
<dbReference type="InterPro" id="IPR050540">
    <property type="entry name" value="F-actin_Monoox_Mical"/>
</dbReference>
<protein>
    <submittedName>
        <fullName evidence="11">MICAL-like protein 1 isoform X1</fullName>
    </submittedName>
</protein>
<keyword evidence="10" id="KW-1185">Reference proteome</keyword>
<dbReference type="PROSITE" id="PS51848">
    <property type="entry name" value="BMERB"/>
    <property type="match status" value="1"/>
</dbReference>
<dbReference type="Pfam" id="PF00307">
    <property type="entry name" value="CH"/>
    <property type="match status" value="1"/>
</dbReference>
<evidence type="ECO:0000256" key="6">
    <source>
        <dbReference type="SAM" id="MobiDB-lite"/>
    </source>
</evidence>
<feature type="compositionally biased region" description="Basic and acidic residues" evidence="6">
    <location>
        <begin position="548"/>
        <end position="564"/>
    </location>
</feature>
<evidence type="ECO:0000259" key="7">
    <source>
        <dbReference type="PROSITE" id="PS50021"/>
    </source>
</evidence>
<dbReference type="KEGG" id="bspl:114860160"/>
<dbReference type="SMART" id="SM00132">
    <property type="entry name" value="LIM"/>
    <property type="match status" value="1"/>
</dbReference>
<name>A0A6P7N4Y7_BETSP</name>
<dbReference type="Pfam" id="PF12130">
    <property type="entry name" value="bMERB_dom"/>
    <property type="match status" value="1"/>
</dbReference>
<organism evidence="10 11">
    <name type="scientific">Betta splendens</name>
    <name type="common">Siamese fighting fish</name>
    <dbReference type="NCBI Taxonomy" id="158456"/>
    <lineage>
        <taxon>Eukaryota</taxon>
        <taxon>Metazoa</taxon>
        <taxon>Chordata</taxon>
        <taxon>Craniata</taxon>
        <taxon>Vertebrata</taxon>
        <taxon>Euteleostomi</taxon>
        <taxon>Actinopterygii</taxon>
        <taxon>Neopterygii</taxon>
        <taxon>Teleostei</taxon>
        <taxon>Neoteleostei</taxon>
        <taxon>Acanthomorphata</taxon>
        <taxon>Anabantaria</taxon>
        <taxon>Anabantiformes</taxon>
        <taxon>Anabantoidei</taxon>
        <taxon>Osphronemidae</taxon>
        <taxon>Betta</taxon>
    </lineage>
</organism>
<feature type="coiled-coil region" evidence="5">
    <location>
        <begin position="612"/>
        <end position="646"/>
    </location>
</feature>
<feature type="compositionally biased region" description="Low complexity" evidence="6">
    <location>
        <begin position="317"/>
        <end position="334"/>
    </location>
</feature>
<dbReference type="AlphaFoldDB" id="A0A6P7N4Y7"/>
<keyword evidence="2 4" id="KW-0862">Zinc</keyword>
<dbReference type="PROSITE" id="PS50023">
    <property type="entry name" value="LIM_DOMAIN_2"/>
    <property type="match status" value="1"/>
</dbReference>
<dbReference type="InterPro" id="IPR001715">
    <property type="entry name" value="CH_dom"/>
</dbReference>
<evidence type="ECO:0000256" key="5">
    <source>
        <dbReference type="SAM" id="Coils"/>
    </source>
</evidence>
<dbReference type="InParanoid" id="A0A6P7N4Y7"/>
<feature type="domain" description="BMERB" evidence="9">
    <location>
        <begin position="602"/>
        <end position="750"/>
    </location>
</feature>
<sequence length="796" mass="88253">MASPWALQEWCRVTCADYYPSVEIKNMSSSFRDGLAFCAIIHKHRPDLIDFSSLSRTNAHQNNSLAFQVAETQLGIPALLDPRDLGSCTVPDSLSIISYVFQYFWFFSSRTNAGPASLRSLHTELNYSKTKSPDGPRSLKSSAHLKSSEDAPTVCLLCLQPVHLIQRLLVDGGIYHRSCFRCRVCHCTLLPDLYTRGSDAGALICVHHTKKSKSVCAEFRQQIGSARDEFQTNYVSLSGLAVTSVPHYTMNTEPQDKLVHRTAKTEMKDSQERIREENDGESCSAALRISVTTAAPRGEGAERGGADVGAGSLRQEVAQAEQTEQTVQTQRTQQPAEPGAQVTGGGRRPVPAPRRTSHSPAPVPAPRVKAPQTSCRPAAGNTSSQCKPPISPPSAVPTGVNPKVKTSHPWLGIIHPGPWTQLPPAPPPLAPPRSRSLFNLQEPWYRPRVPPPNPFGEEVEEAAEQTTEDAVCSGDAEKSHSEPDSKAEPPDKPIPPKRRERARAEAAVTCSEAAGGSGGSQRDETQDTLPRSVSVPTITCAFSQSSSEPRDTRESDSSKQSEQMCKDKLLDVKPAMPRSKTFQALSSHRAAAPGHGFPLVRRKVQTDQSVPTGDLQAEMGALNKQLEALEQRGVELEKNLRDKSCSQSEEEQMLLEWFSLIHKRHVLVCRDTELVYLRKQQNLEEEQADVEYDLRCLLNKPESDWSPEDRIREQQLMDELVGIIEQRNQIISSLDQDRQRERKDDELWETMMKSKELQNEGLKQIKKSKGKSKPPNVFKMLSHKAVSIKNNVDKKS</sequence>
<dbReference type="InterPro" id="IPR036872">
    <property type="entry name" value="CH_dom_sf"/>
</dbReference>
<dbReference type="SMART" id="SM01203">
    <property type="entry name" value="DUF3585"/>
    <property type="match status" value="1"/>
</dbReference>
<feature type="domain" description="LIM zinc-binding" evidence="8">
    <location>
        <begin position="153"/>
        <end position="215"/>
    </location>
</feature>
<keyword evidence="3 4" id="KW-0440">LIM domain</keyword>
<feature type="compositionally biased region" description="Acidic residues" evidence="6">
    <location>
        <begin position="457"/>
        <end position="467"/>
    </location>
</feature>
<gene>
    <name evidence="11" type="primary">LOC114860160</name>
</gene>
<accession>A0A6P7N4Y7</accession>
<evidence type="ECO:0000256" key="2">
    <source>
        <dbReference type="ARBA" id="ARBA00022833"/>
    </source>
</evidence>
<dbReference type="Proteomes" id="UP000515150">
    <property type="component" value="Chromosome 8"/>
</dbReference>
<feature type="compositionally biased region" description="Polar residues" evidence="6">
    <location>
        <begin position="372"/>
        <end position="386"/>
    </location>
</feature>
<evidence type="ECO:0000256" key="4">
    <source>
        <dbReference type="PROSITE-ProRule" id="PRU00125"/>
    </source>
</evidence>
<evidence type="ECO:0000313" key="11">
    <source>
        <dbReference type="RefSeq" id="XP_029014372.1"/>
    </source>
</evidence>
<feature type="region of interest" description="Disordered" evidence="6">
    <location>
        <begin position="317"/>
        <end position="409"/>
    </location>
</feature>
<dbReference type="OrthoDB" id="8062037at2759"/>
<dbReference type="InterPro" id="IPR001781">
    <property type="entry name" value="Znf_LIM"/>
</dbReference>
<dbReference type="InterPro" id="IPR022735">
    <property type="entry name" value="bMERB_dom"/>
</dbReference>
<dbReference type="PROSITE" id="PS00478">
    <property type="entry name" value="LIM_DOMAIN_1"/>
    <property type="match status" value="1"/>
</dbReference>
<dbReference type="PANTHER" id="PTHR23167:SF89">
    <property type="entry name" value="MICAL-LIKE PROTEIN 1"/>
    <property type="match status" value="1"/>
</dbReference>
<dbReference type="SUPFAM" id="SSF47576">
    <property type="entry name" value="Calponin-homology domain, CH-domain"/>
    <property type="match status" value="1"/>
</dbReference>
<dbReference type="GO" id="GO:0046872">
    <property type="term" value="F:metal ion binding"/>
    <property type="evidence" value="ECO:0007669"/>
    <property type="project" value="UniProtKB-KW"/>
</dbReference>
<keyword evidence="1 4" id="KW-0479">Metal-binding</keyword>
<dbReference type="RefSeq" id="XP_029014372.1">
    <property type="nucleotide sequence ID" value="XM_029158539.3"/>
</dbReference>
<dbReference type="Gene3D" id="2.10.110.10">
    <property type="entry name" value="Cysteine Rich Protein"/>
    <property type="match status" value="1"/>
</dbReference>